<reference evidence="2 3" key="1">
    <citation type="submission" date="2022-06" db="EMBL/GenBank/DDBJ databases">
        <title>Roseomonas CN29.</title>
        <authorList>
            <person name="Cheng Y."/>
            <person name="He X."/>
        </authorList>
    </citation>
    <scope>NUCLEOTIDE SEQUENCE [LARGE SCALE GENOMIC DNA]</scope>
    <source>
        <strain evidence="2 3">CN29</strain>
    </source>
</reference>
<dbReference type="Gene3D" id="3.10.105.10">
    <property type="entry name" value="Dipeptide-binding Protein, Domain 3"/>
    <property type="match status" value="1"/>
</dbReference>
<keyword evidence="3" id="KW-1185">Reference proteome</keyword>
<evidence type="ECO:0000259" key="1">
    <source>
        <dbReference type="Pfam" id="PF00496"/>
    </source>
</evidence>
<dbReference type="InterPro" id="IPR000914">
    <property type="entry name" value="SBP_5_dom"/>
</dbReference>
<accession>A0ABT1X6L0</accession>
<feature type="domain" description="Solute-binding protein family 5" evidence="1">
    <location>
        <begin position="2"/>
        <end position="85"/>
    </location>
</feature>
<feature type="non-terminal residue" evidence="2">
    <location>
        <position position="1"/>
    </location>
</feature>
<gene>
    <name evidence="2" type="ORF">NRP21_16935</name>
</gene>
<organism evidence="2 3">
    <name type="scientific">Roseomonas populi</name>
    <dbReference type="NCBI Taxonomy" id="3121582"/>
    <lineage>
        <taxon>Bacteria</taxon>
        <taxon>Pseudomonadati</taxon>
        <taxon>Pseudomonadota</taxon>
        <taxon>Alphaproteobacteria</taxon>
        <taxon>Acetobacterales</taxon>
        <taxon>Roseomonadaceae</taxon>
        <taxon>Roseomonas</taxon>
    </lineage>
</organism>
<evidence type="ECO:0000313" key="3">
    <source>
        <dbReference type="Proteomes" id="UP001524642"/>
    </source>
</evidence>
<dbReference type="Pfam" id="PF00496">
    <property type="entry name" value="SBP_bac_5"/>
    <property type="match status" value="1"/>
</dbReference>
<protein>
    <submittedName>
        <fullName evidence="2">ABC transporter substrate-binding protein</fullName>
    </submittedName>
</protein>
<dbReference type="RefSeq" id="WP_332844181.1">
    <property type="nucleotide sequence ID" value="NZ_JANJOU010000016.1"/>
</dbReference>
<name>A0ABT1X6L0_9PROT</name>
<evidence type="ECO:0000313" key="2">
    <source>
        <dbReference type="EMBL" id="MCR0983742.1"/>
    </source>
</evidence>
<dbReference type="SUPFAM" id="SSF53850">
    <property type="entry name" value="Periplasmic binding protein-like II"/>
    <property type="match status" value="1"/>
</dbReference>
<sequence>PNPETARRLLAESGYRGEPLVLTTSYDIAPIGRMAEVAAERLRRAGFNIDLQVSDWGTVTTRQQNRNPPSQGGYNLFVTYSSGATMQSPLTNIGTNMGCDRAWAGWPCDAEAERLRGAVVEAADEPARLAAVEALHRRLAEVQPYRVLGQFDQPYARRANVSGVLDAPVMLYWNVEKR</sequence>
<dbReference type="Proteomes" id="UP001524642">
    <property type="component" value="Unassembled WGS sequence"/>
</dbReference>
<comment type="caution">
    <text evidence="2">The sequence shown here is derived from an EMBL/GenBank/DDBJ whole genome shotgun (WGS) entry which is preliminary data.</text>
</comment>
<dbReference type="EMBL" id="JANJOU010000016">
    <property type="protein sequence ID" value="MCR0983742.1"/>
    <property type="molecule type" value="Genomic_DNA"/>
</dbReference>
<proteinExistence type="predicted"/>